<evidence type="ECO:0000256" key="1">
    <source>
        <dbReference type="SAM" id="MobiDB-lite"/>
    </source>
</evidence>
<feature type="compositionally biased region" description="Low complexity" evidence="1">
    <location>
        <begin position="89"/>
        <end position="99"/>
    </location>
</feature>
<dbReference type="OrthoDB" id="6382860at2759"/>
<feature type="region of interest" description="Disordered" evidence="1">
    <location>
        <begin position="85"/>
        <end position="113"/>
    </location>
</feature>
<dbReference type="EMBL" id="HG994584">
    <property type="protein sequence ID" value="CAF2947383.1"/>
    <property type="molecule type" value="Genomic_DNA"/>
</dbReference>
<name>A0A7R8CVT0_LEPSM</name>
<feature type="compositionally biased region" description="Low complexity" evidence="1">
    <location>
        <begin position="150"/>
        <end position="190"/>
    </location>
</feature>
<dbReference type="Proteomes" id="UP000675881">
    <property type="component" value="Chromosome 5"/>
</dbReference>
<proteinExistence type="predicted"/>
<evidence type="ECO:0000313" key="2">
    <source>
        <dbReference type="EMBL" id="CAF2947383.1"/>
    </source>
</evidence>
<sequence>MLKIKMFSSLGVSLHVLDYELRKQIQMEGGLLAGGAVEDKKESPHDISLSTIGQRSTSSFSARGENDSEYSLDIYYVKFPKGDNDTSSKLRTTTKSLKSPTHKSSSRVRASPFRETEWDRRFNNLMDDLENSAAANMKTGSDDYAQSQNYSPQQHSLLSSSQHQSKSSSIINNNNSNSNTSNYLSSSSTSGLAPDNVLQDLNSALNASSNYIENHRTETGPGSMTEEKVQHMMPSSNLYSSSVNTGAASVTPKNGYSPLQSANMVSSLQQQNNGSGISSNNKTAFSSMSKVQKVFVLL</sequence>
<protein>
    <submittedName>
        <fullName evidence="2">(salmon louse) hypothetical protein</fullName>
    </submittedName>
</protein>
<feature type="compositionally biased region" description="Polar residues" evidence="1">
    <location>
        <begin position="48"/>
        <end position="61"/>
    </location>
</feature>
<keyword evidence="3" id="KW-1185">Reference proteome</keyword>
<accession>A0A7R8CVT0</accession>
<feature type="region of interest" description="Disordered" evidence="1">
    <location>
        <begin position="139"/>
        <end position="190"/>
    </location>
</feature>
<evidence type="ECO:0000313" key="3">
    <source>
        <dbReference type="Proteomes" id="UP000675881"/>
    </source>
</evidence>
<reference evidence="2" key="1">
    <citation type="submission" date="2021-02" db="EMBL/GenBank/DDBJ databases">
        <authorList>
            <person name="Bekaert M."/>
        </authorList>
    </citation>
    <scope>NUCLEOTIDE SEQUENCE</scope>
    <source>
        <strain evidence="2">IoA-00</strain>
    </source>
</reference>
<feature type="region of interest" description="Disordered" evidence="1">
    <location>
        <begin position="37"/>
        <end position="65"/>
    </location>
</feature>
<dbReference type="AlphaFoldDB" id="A0A7R8CVT0"/>
<gene>
    <name evidence="2" type="ORF">LSAA_9433</name>
</gene>
<organism evidence="2 3">
    <name type="scientific">Lepeophtheirus salmonis</name>
    <name type="common">Salmon louse</name>
    <name type="synonym">Caligus salmonis</name>
    <dbReference type="NCBI Taxonomy" id="72036"/>
    <lineage>
        <taxon>Eukaryota</taxon>
        <taxon>Metazoa</taxon>
        <taxon>Ecdysozoa</taxon>
        <taxon>Arthropoda</taxon>
        <taxon>Crustacea</taxon>
        <taxon>Multicrustacea</taxon>
        <taxon>Hexanauplia</taxon>
        <taxon>Copepoda</taxon>
        <taxon>Siphonostomatoida</taxon>
        <taxon>Caligidae</taxon>
        <taxon>Lepeophtheirus</taxon>
    </lineage>
</organism>